<name>A0ABS8APF0_9BACT</name>
<organism evidence="1 2">
    <name type="scientific">Hymenobacter lucidus</name>
    <dbReference type="NCBI Taxonomy" id="2880930"/>
    <lineage>
        <taxon>Bacteria</taxon>
        <taxon>Pseudomonadati</taxon>
        <taxon>Bacteroidota</taxon>
        <taxon>Cytophagia</taxon>
        <taxon>Cytophagales</taxon>
        <taxon>Hymenobacteraceae</taxon>
        <taxon>Hymenobacter</taxon>
    </lineage>
</organism>
<gene>
    <name evidence="1" type="ORF">LGH74_08890</name>
</gene>
<dbReference type="EMBL" id="JAJADR010000002">
    <property type="protein sequence ID" value="MCB2408090.1"/>
    <property type="molecule type" value="Genomic_DNA"/>
</dbReference>
<dbReference type="Proteomes" id="UP001165296">
    <property type="component" value="Unassembled WGS sequence"/>
</dbReference>
<dbReference type="RefSeq" id="WP_226174760.1">
    <property type="nucleotide sequence ID" value="NZ_JAJADR010000002.1"/>
</dbReference>
<evidence type="ECO:0000313" key="2">
    <source>
        <dbReference type="Proteomes" id="UP001165296"/>
    </source>
</evidence>
<protein>
    <submittedName>
        <fullName evidence="1">Uncharacterized protein</fullName>
    </submittedName>
</protein>
<evidence type="ECO:0000313" key="1">
    <source>
        <dbReference type="EMBL" id="MCB2408090.1"/>
    </source>
</evidence>
<proteinExistence type="predicted"/>
<comment type="caution">
    <text evidence="1">The sequence shown here is derived from an EMBL/GenBank/DDBJ whole genome shotgun (WGS) entry which is preliminary data.</text>
</comment>
<accession>A0ABS8APF0</accession>
<reference evidence="1" key="1">
    <citation type="submission" date="2021-10" db="EMBL/GenBank/DDBJ databases">
        <authorList>
            <person name="Dean J.D."/>
            <person name="Kim M.K."/>
            <person name="Newey C.N."/>
            <person name="Stoker T.S."/>
            <person name="Thompson D.W."/>
            <person name="Grose J.H."/>
        </authorList>
    </citation>
    <scope>NUCLEOTIDE SEQUENCE</scope>
    <source>
        <strain evidence="1">BT178</strain>
    </source>
</reference>
<sequence>MGAIPNPSEWLLISDVEYDRDAGQVDADTLYSNMKSMLVCPHCGRLLVYWQGFGEKYTAYRLEE</sequence>
<keyword evidence="2" id="KW-1185">Reference proteome</keyword>